<keyword evidence="3" id="KW-1185">Reference proteome</keyword>
<name>A0A1X2IZ21_9FUNG</name>
<dbReference type="OrthoDB" id="376826at2759"/>
<sequence>MKIYRKNDWEKKIYGDKNDGETCIDDTQQPRRNRTGTGSEDETQFMARMIALPLLQEGLSSTQSIASQSRIGRALLDRTHSIIQRFSRTIHRVKNTPTYQHYFRQDGYLQRSLVKVDGWACSSLDIIETRAPLLHQPTATIMDALIIQPRQQIRSALDDTWDLVITQPLGRLNGRINKDLDGVELWISKRNLDTGGDDDEDIQRINTSTMNINQRILLLSGSAFRLGLNQAAMTKKKYSEWTEPLFSQDAFPLARSIKSHFGTSLSDWKSRTHLATKTESTH</sequence>
<proteinExistence type="predicted"/>
<gene>
    <name evidence="2" type="ORF">BCR42DRAFT_446451</name>
</gene>
<dbReference type="AlphaFoldDB" id="A0A1X2IZ21"/>
<feature type="region of interest" description="Disordered" evidence="1">
    <location>
        <begin position="19"/>
        <end position="42"/>
    </location>
</feature>
<protein>
    <submittedName>
        <fullName evidence="2">Uncharacterized protein</fullName>
    </submittedName>
</protein>
<dbReference type="EMBL" id="MCGE01000002">
    <property type="protein sequence ID" value="ORZ24512.1"/>
    <property type="molecule type" value="Genomic_DNA"/>
</dbReference>
<reference evidence="2 3" key="1">
    <citation type="submission" date="2016-07" db="EMBL/GenBank/DDBJ databases">
        <title>Pervasive Adenine N6-methylation of Active Genes in Fungi.</title>
        <authorList>
            <consortium name="DOE Joint Genome Institute"/>
            <person name="Mondo S.J."/>
            <person name="Dannebaum R.O."/>
            <person name="Kuo R.C."/>
            <person name="Labutti K."/>
            <person name="Haridas S."/>
            <person name="Kuo A."/>
            <person name="Salamov A."/>
            <person name="Ahrendt S.R."/>
            <person name="Lipzen A."/>
            <person name="Sullivan W."/>
            <person name="Andreopoulos W.B."/>
            <person name="Clum A."/>
            <person name="Lindquist E."/>
            <person name="Daum C."/>
            <person name="Ramamoorthy G.K."/>
            <person name="Gryganskyi A."/>
            <person name="Culley D."/>
            <person name="Magnuson J.K."/>
            <person name="James T.Y."/>
            <person name="O'Malley M.A."/>
            <person name="Stajich J.E."/>
            <person name="Spatafora J.W."/>
            <person name="Visel A."/>
            <person name="Grigoriev I.V."/>
        </authorList>
    </citation>
    <scope>NUCLEOTIDE SEQUENCE [LARGE SCALE GENOMIC DNA]</scope>
    <source>
        <strain evidence="2 3">NRRL 1336</strain>
    </source>
</reference>
<dbReference type="Proteomes" id="UP000193560">
    <property type="component" value="Unassembled WGS sequence"/>
</dbReference>
<evidence type="ECO:0000256" key="1">
    <source>
        <dbReference type="SAM" id="MobiDB-lite"/>
    </source>
</evidence>
<dbReference type="STRING" id="90262.A0A1X2IZ21"/>
<evidence type="ECO:0000313" key="3">
    <source>
        <dbReference type="Proteomes" id="UP000193560"/>
    </source>
</evidence>
<comment type="caution">
    <text evidence="2">The sequence shown here is derived from an EMBL/GenBank/DDBJ whole genome shotgun (WGS) entry which is preliminary data.</text>
</comment>
<organism evidence="2 3">
    <name type="scientific">Absidia repens</name>
    <dbReference type="NCBI Taxonomy" id="90262"/>
    <lineage>
        <taxon>Eukaryota</taxon>
        <taxon>Fungi</taxon>
        <taxon>Fungi incertae sedis</taxon>
        <taxon>Mucoromycota</taxon>
        <taxon>Mucoromycotina</taxon>
        <taxon>Mucoromycetes</taxon>
        <taxon>Mucorales</taxon>
        <taxon>Cunninghamellaceae</taxon>
        <taxon>Absidia</taxon>
    </lineage>
</organism>
<evidence type="ECO:0000313" key="2">
    <source>
        <dbReference type="EMBL" id="ORZ24512.1"/>
    </source>
</evidence>
<accession>A0A1X2IZ21</accession>